<evidence type="ECO:0000313" key="2">
    <source>
        <dbReference type="Proteomes" id="UP000761534"/>
    </source>
</evidence>
<dbReference type="OrthoDB" id="8864979at2759"/>
<organism evidence="1 2">
    <name type="scientific">Trichomonascus ciferrii</name>
    <dbReference type="NCBI Taxonomy" id="44093"/>
    <lineage>
        <taxon>Eukaryota</taxon>
        <taxon>Fungi</taxon>
        <taxon>Dikarya</taxon>
        <taxon>Ascomycota</taxon>
        <taxon>Saccharomycotina</taxon>
        <taxon>Dipodascomycetes</taxon>
        <taxon>Dipodascales</taxon>
        <taxon>Trichomonascaceae</taxon>
        <taxon>Trichomonascus</taxon>
        <taxon>Trichomonascus ciferrii complex</taxon>
    </lineage>
</organism>
<dbReference type="InterPro" id="IPR025204">
    <property type="entry name" value="CENP-L"/>
</dbReference>
<comment type="caution">
    <text evidence="1">The sequence shown here is derived from an EMBL/GenBank/DDBJ whole genome shotgun (WGS) entry which is preliminary data.</text>
</comment>
<evidence type="ECO:0000313" key="1">
    <source>
        <dbReference type="EMBL" id="KAA8915477.1"/>
    </source>
</evidence>
<reference evidence="1" key="1">
    <citation type="journal article" date="2019" name="G3 (Bethesda)">
        <title>Genome Assemblies of Two Rare Opportunistic Yeast Pathogens: Diutina rugosa (syn. Candida rugosa) and Trichomonascus ciferrii (syn. Candida ciferrii).</title>
        <authorList>
            <person name="Mixao V."/>
            <person name="Saus E."/>
            <person name="Hansen A.P."/>
            <person name="Lass-Florl C."/>
            <person name="Gabaldon T."/>
        </authorList>
    </citation>
    <scope>NUCLEOTIDE SEQUENCE</scope>
    <source>
        <strain evidence="1">CBS 4856</strain>
    </source>
</reference>
<dbReference type="VEuPathDB" id="FungiDB:TRICI_002398"/>
<name>A0A642V721_9ASCO</name>
<proteinExistence type="predicted"/>
<protein>
    <submittedName>
        <fullName evidence="1">Uncharacterized protein</fullName>
    </submittedName>
</protein>
<dbReference type="EMBL" id="SWFS01000163">
    <property type="protein sequence ID" value="KAA8915477.1"/>
    <property type="molecule type" value="Genomic_DNA"/>
</dbReference>
<dbReference type="Proteomes" id="UP000761534">
    <property type="component" value="Unassembled WGS sequence"/>
</dbReference>
<dbReference type="Pfam" id="PF13092">
    <property type="entry name" value="CENP-L"/>
    <property type="match status" value="1"/>
</dbReference>
<dbReference type="AlphaFoldDB" id="A0A642V721"/>
<keyword evidence="2" id="KW-1185">Reference proteome</keyword>
<accession>A0A642V721</accession>
<gene>
    <name evidence="1" type="ORF">TRICI_002398</name>
</gene>
<sequence length="256" mass="29194">MDDTDDFFFNATLSCYQGTRLYGYSEALIGQYEQSLSQTLAVNVSNADFAKDAFVRLNWQMQPRTIHETTVPMNFVYIQCTHSLFRICLIPWEEGVLILANSSPAVLQPCLNWFSTQFDCAIKPLHISQSILRHEYNGYLTRTLDGSGIVVDSQLVFSPPSTNGSDLRRIVIGVRGEDISKFHEANQEDVTIGIFEHLMNYTGIDFDRLQLTRVNCAGFVMTSNGKVKLFRRGFNLKEMWHFVSELLRIAKTTNHT</sequence>